<dbReference type="InterPro" id="IPR001305">
    <property type="entry name" value="HSP_DnaJ_Cys-rich_dom"/>
</dbReference>
<accession>A0AA39VA69</accession>
<dbReference type="EMBL" id="JAUESC010000388">
    <property type="protein sequence ID" value="KAK0572621.1"/>
    <property type="molecule type" value="Genomic_DNA"/>
</dbReference>
<organism evidence="8 9">
    <name type="scientific">Acer saccharum</name>
    <name type="common">Sugar maple</name>
    <dbReference type="NCBI Taxonomy" id="4024"/>
    <lineage>
        <taxon>Eukaryota</taxon>
        <taxon>Viridiplantae</taxon>
        <taxon>Streptophyta</taxon>
        <taxon>Embryophyta</taxon>
        <taxon>Tracheophyta</taxon>
        <taxon>Spermatophyta</taxon>
        <taxon>Magnoliopsida</taxon>
        <taxon>eudicotyledons</taxon>
        <taxon>Gunneridae</taxon>
        <taxon>Pentapetalae</taxon>
        <taxon>rosids</taxon>
        <taxon>malvids</taxon>
        <taxon>Sapindales</taxon>
        <taxon>Sapindaceae</taxon>
        <taxon>Hippocastanoideae</taxon>
        <taxon>Acereae</taxon>
        <taxon>Acer</taxon>
    </lineage>
</organism>
<dbReference type="GO" id="GO:0006457">
    <property type="term" value="P:protein folding"/>
    <property type="evidence" value="ECO:0007669"/>
    <property type="project" value="InterPro"/>
</dbReference>
<feature type="compositionally biased region" description="Low complexity" evidence="6">
    <location>
        <begin position="49"/>
        <end position="70"/>
    </location>
</feature>
<evidence type="ECO:0000256" key="2">
    <source>
        <dbReference type="ARBA" id="ARBA00022737"/>
    </source>
</evidence>
<evidence type="ECO:0000256" key="4">
    <source>
        <dbReference type="ARBA" id="ARBA00022833"/>
    </source>
</evidence>
<keyword evidence="4 5" id="KW-0862">Zinc</keyword>
<dbReference type="FunFam" id="2.10.230.10:FF:000001">
    <property type="entry name" value="DnaJ subfamily A member 2"/>
    <property type="match status" value="1"/>
</dbReference>
<dbReference type="GO" id="GO:0051082">
    <property type="term" value="F:unfolded protein binding"/>
    <property type="evidence" value="ECO:0007669"/>
    <property type="project" value="InterPro"/>
</dbReference>
<feature type="region of interest" description="Disordered" evidence="6">
    <location>
        <begin position="33"/>
        <end position="70"/>
    </location>
</feature>
<evidence type="ECO:0000256" key="1">
    <source>
        <dbReference type="ARBA" id="ARBA00022723"/>
    </source>
</evidence>
<feature type="zinc finger region" description="CR-type" evidence="5">
    <location>
        <begin position="204"/>
        <end position="280"/>
    </location>
</feature>
<dbReference type="Proteomes" id="UP001168877">
    <property type="component" value="Unassembled WGS sequence"/>
</dbReference>
<feature type="compositionally biased region" description="Basic and acidic residues" evidence="6">
    <location>
        <begin position="106"/>
        <end position="119"/>
    </location>
</feature>
<reference evidence="8" key="2">
    <citation type="submission" date="2023-06" db="EMBL/GenBank/DDBJ databases">
        <authorList>
            <person name="Swenson N.G."/>
            <person name="Wegrzyn J.L."/>
            <person name="Mcevoy S.L."/>
        </authorList>
    </citation>
    <scope>NUCLEOTIDE SEQUENCE</scope>
    <source>
        <strain evidence="8">NS2018</strain>
        <tissue evidence="8">Leaf</tissue>
    </source>
</reference>
<evidence type="ECO:0000256" key="3">
    <source>
        <dbReference type="ARBA" id="ARBA00022771"/>
    </source>
</evidence>
<feature type="domain" description="CR-type" evidence="7">
    <location>
        <begin position="204"/>
        <end position="280"/>
    </location>
</feature>
<evidence type="ECO:0000259" key="7">
    <source>
        <dbReference type="PROSITE" id="PS51188"/>
    </source>
</evidence>
<evidence type="ECO:0000313" key="8">
    <source>
        <dbReference type="EMBL" id="KAK0572621.1"/>
    </source>
</evidence>
<reference evidence="8" key="1">
    <citation type="journal article" date="2022" name="Plant J.">
        <title>Strategies of tolerance reflected in two North American maple genomes.</title>
        <authorList>
            <person name="McEvoy S.L."/>
            <person name="Sezen U.U."/>
            <person name="Trouern-Trend A."/>
            <person name="McMahon S.M."/>
            <person name="Schaberg P.G."/>
            <person name="Yang J."/>
            <person name="Wegrzyn J.L."/>
            <person name="Swenson N.G."/>
        </authorList>
    </citation>
    <scope>NUCLEOTIDE SEQUENCE</scope>
    <source>
        <strain evidence="8">NS2018</strain>
    </source>
</reference>
<dbReference type="SUPFAM" id="SSF57938">
    <property type="entry name" value="DnaJ/Hsp40 cysteine-rich domain"/>
    <property type="match status" value="1"/>
</dbReference>
<dbReference type="PROSITE" id="PS51188">
    <property type="entry name" value="ZF_CR"/>
    <property type="match status" value="1"/>
</dbReference>
<keyword evidence="2" id="KW-0677">Repeat</keyword>
<dbReference type="InterPro" id="IPR044713">
    <property type="entry name" value="DNJA1/2-like"/>
</dbReference>
<keyword evidence="9" id="KW-1185">Reference proteome</keyword>
<feature type="region of interest" description="Disordered" evidence="6">
    <location>
        <begin position="101"/>
        <end position="153"/>
    </location>
</feature>
<dbReference type="InterPro" id="IPR036410">
    <property type="entry name" value="HSP_DnaJ_Cys-rich_dom_sf"/>
</dbReference>
<proteinExistence type="predicted"/>
<dbReference type="GO" id="GO:0030544">
    <property type="term" value="F:Hsp70 protein binding"/>
    <property type="evidence" value="ECO:0007669"/>
    <property type="project" value="InterPro"/>
</dbReference>
<protein>
    <recommendedName>
        <fullName evidence="7">CR-type domain-containing protein</fullName>
    </recommendedName>
</protein>
<dbReference type="GO" id="GO:0008270">
    <property type="term" value="F:zinc ion binding"/>
    <property type="evidence" value="ECO:0007669"/>
    <property type="project" value="UniProtKB-KW"/>
</dbReference>
<keyword evidence="1 5" id="KW-0479">Metal-binding</keyword>
<dbReference type="AlphaFoldDB" id="A0AA39VA69"/>
<dbReference type="PANTHER" id="PTHR43888">
    <property type="entry name" value="DNAJ-LIKE-2, ISOFORM A-RELATED"/>
    <property type="match status" value="1"/>
</dbReference>
<dbReference type="Gene3D" id="2.10.230.10">
    <property type="entry name" value="Heat shock protein DnaJ, cysteine-rich domain"/>
    <property type="match status" value="1"/>
</dbReference>
<evidence type="ECO:0000256" key="6">
    <source>
        <dbReference type="SAM" id="MobiDB-lite"/>
    </source>
</evidence>
<sequence length="280" mass="30891">MQTKIEKKKKTNPKKICTPFGFNAAVVSLSGSNQTEWGSNRCRGEIKPGRASRSSSRSSSWSSGTRTGRVGSCSSLRLRLRLQRRRRLLVVAGTGSLPDLVLARPKNQERGERNEEKRSPSPRTSVADAAAHRRLTSLLPSLQREKGTKEIATPSPRRCRCRRRCCRILNFCLFPGGSSRGRRQRRGEDVVHPSKVSLENLYTGTSKKLSLSKNVICSKCNGKGSKSGALMKCAGCQGFGMKVLIRELGPSMIQQMQHPCNECKGTDETINDKDRCPVSG</sequence>
<comment type="caution">
    <text evidence="8">The sequence shown here is derived from an EMBL/GenBank/DDBJ whole genome shotgun (WGS) entry which is preliminary data.</text>
</comment>
<gene>
    <name evidence="8" type="ORF">LWI29_034405</name>
</gene>
<keyword evidence="3 5" id="KW-0863">Zinc-finger</keyword>
<evidence type="ECO:0000256" key="5">
    <source>
        <dbReference type="PROSITE-ProRule" id="PRU00546"/>
    </source>
</evidence>
<name>A0AA39VA69_ACESA</name>
<evidence type="ECO:0000313" key="9">
    <source>
        <dbReference type="Proteomes" id="UP001168877"/>
    </source>
</evidence>
<dbReference type="CDD" id="cd10719">
    <property type="entry name" value="DnaJ_zf"/>
    <property type="match status" value="1"/>
</dbReference>
<dbReference type="Pfam" id="PF00684">
    <property type="entry name" value="DnaJ_CXXCXGXG"/>
    <property type="match status" value="1"/>
</dbReference>